<dbReference type="RefSeq" id="WP_034805712.1">
    <property type="nucleotide sequence ID" value="NZ_AWSA01000021.1"/>
</dbReference>
<dbReference type="eggNOG" id="COG1670">
    <property type="taxonomic scope" value="Bacteria"/>
</dbReference>
<dbReference type="Pfam" id="PF13302">
    <property type="entry name" value="Acetyltransf_3"/>
    <property type="match status" value="1"/>
</dbReference>
<dbReference type="SUPFAM" id="SSF55729">
    <property type="entry name" value="Acyl-CoA N-acyltransferases (Nat)"/>
    <property type="match status" value="1"/>
</dbReference>
<accession>W9G5W1</accession>
<dbReference type="STRING" id="1386089.N865_10270"/>
<keyword evidence="3" id="KW-0808">Transferase</keyword>
<organism evidence="3 4">
    <name type="scientific">Intrasporangium oryzae NRRL B-24470</name>
    <dbReference type="NCBI Taxonomy" id="1386089"/>
    <lineage>
        <taxon>Bacteria</taxon>
        <taxon>Bacillati</taxon>
        <taxon>Actinomycetota</taxon>
        <taxon>Actinomycetes</taxon>
        <taxon>Micrococcales</taxon>
        <taxon>Intrasporangiaceae</taxon>
        <taxon>Intrasporangium</taxon>
    </lineage>
</organism>
<dbReference type="PATRIC" id="fig|1386089.3.peg.2271"/>
<evidence type="ECO:0000313" key="4">
    <source>
        <dbReference type="Proteomes" id="UP000019489"/>
    </source>
</evidence>
<gene>
    <name evidence="3" type="ORF">N865_10270</name>
</gene>
<evidence type="ECO:0000259" key="2">
    <source>
        <dbReference type="Pfam" id="PF13302"/>
    </source>
</evidence>
<dbReference type="GO" id="GO:0005737">
    <property type="term" value="C:cytoplasm"/>
    <property type="evidence" value="ECO:0007669"/>
    <property type="project" value="TreeGrafter"/>
</dbReference>
<reference evidence="3 4" key="1">
    <citation type="submission" date="2013-08" db="EMBL/GenBank/DDBJ databases">
        <title>Intrasporangium oryzae NRRL B-24470.</title>
        <authorList>
            <person name="Liu H."/>
            <person name="Wang G."/>
        </authorList>
    </citation>
    <scope>NUCLEOTIDE SEQUENCE [LARGE SCALE GENOMIC DNA]</scope>
    <source>
        <strain evidence="3 4">NRRL B-24470</strain>
    </source>
</reference>
<dbReference type="Gene3D" id="3.40.630.30">
    <property type="match status" value="1"/>
</dbReference>
<keyword evidence="4" id="KW-1185">Reference proteome</keyword>
<feature type="region of interest" description="Disordered" evidence="1">
    <location>
        <begin position="1"/>
        <end position="28"/>
    </location>
</feature>
<evidence type="ECO:0000256" key="1">
    <source>
        <dbReference type="SAM" id="MobiDB-lite"/>
    </source>
</evidence>
<protein>
    <submittedName>
        <fullName evidence="3">Acetyltransferase</fullName>
    </submittedName>
</protein>
<dbReference type="GO" id="GO:1990189">
    <property type="term" value="F:protein N-terminal-serine acetyltransferase activity"/>
    <property type="evidence" value="ECO:0007669"/>
    <property type="project" value="TreeGrafter"/>
</dbReference>
<dbReference type="OrthoDB" id="5242221at2"/>
<dbReference type="Proteomes" id="UP000019489">
    <property type="component" value="Unassembled WGS sequence"/>
</dbReference>
<name>W9G5W1_9MICO</name>
<dbReference type="EMBL" id="AWSA01000021">
    <property type="protein sequence ID" value="EWT01521.1"/>
    <property type="molecule type" value="Genomic_DNA"/>
</dbReference>
<dbReference type="AlphaFoldDB" id="W9G5W1"/>
<dbReference type="InterPro" id="IPR051908">
    <property type="entry name" value="Ribosomal_N-acetyltransferase"/>
</dbReference>
<feature type="domain" description="N-acetyltransferase" evidence="2">
    <location>
        <begin position="19"/>
        <end position="159"/>
    </location>
</feature>
<dbReference type="GO" id="GO:0008999">
    <property type="term" value="F:protein-N-terminal-alanine acetyltransferase activity"/>
    <property type="evidence" value="ECO:0007669"/>
    <property type="project" value="TreeGrafter"/>
</dbReference>
<proteinExistence type="predicted"/>
<evidence type="ECO:0000313" key="3">
    <source>
        <dbReference type="EMBL" id="EWT01521.1"/>
    </source>
</evidence>
<dbReference type="PANTHER" id="PTHR43441:SF10">
    <property type="entry name" value="ACETYLTRANSFERASE"/>
    <property type="match status" value="1"/>
</dbReference>
<comment type="caution">
    <text evidence="3">The sequence shown here is derived from an EMBL/GenBank/DDBJ whole genome shotgun (WGS) entry which is preliminary data.</text>
</comment>
<dbReference type="InterPro" id="IPR000182">
    <property type="entry name" value="GNAT_dom"/>
</dbReference>
<dbReference type="PANTHER" id="PTHR43441">
    <property type="entry name" value="RIBOSOMAL-PROTEIN-SERINE ACETYLTRANSFERASE"/>
    <property type="match status" value="1"/>
</dbReference>
<dbReference type="InterPro" id="IPR016181">
    <property type="entry name" value="Acyl_CoA_acyltransferase"/>
</dbReference>
<sequence>MSSDSFSGRPRPFTATGERVRVAPPSEDDVPAYADAVTRSAARLSDFAVPDPHNLPGMIANQSPVYRTFMIWALEPGESHGLVGRVNVSNVVGGAFQSATIGYDAYDPYAGRGLFGEGLALVVGLAFADPPAGLGLHRLEANIQPANTRSAGVVRSLGFAHEGFSRDFLYLPGLDGRRDWRDHDRYTILATDWPAVPYHAHAPKRMACVVNGVRAWDPNGLAEHLSHELGLPLYSASTVGDTSTLFELLRASPIGGVVECKASPTELRIGLARARFDPTVVPVLPAASDVDRREVARLALTVRAAYA</sequence>